<dbReference type="Proteomes" id="UP000799302">
    <property type="component" value="Unassembled WGS sequence"/>
</dbReference>
<protein>
    <submittedName>
        <fullName evidence="1">Uncharacterized protein</fullName>
    </submittedName>
</protein>
<proteinExistence type="predicted"/>
<keyword evidence="2" id="KW-1185">Reference proteome</keyword>
<dbReference type="EMBL" id="MU004237">
    <property type="protein sequence ID" value="KAF2667546.1"/>
    <property type="molecule type" value="Genomic_DNA"/>
</dbReference>
<dbReference type="AlphaFoldDB" id="A0A6A6U7C1"/>
<gene>
    <name evidence="1" type="ORF">BT63DRAFT_415100</name>
</gene>
<reference evidence="1" key="1">
    <citation type="journal article" date="2020" name="Stud. Mycol.">
        <title>101 Dothideomycetes genomes: a test case for predicting lifestyles and emergence of pathogens.</title>
        <authorList>
            <person name="Haridas S."/>
            <person name="Albert R."/>
            <person name="Binder M."/>
            <person name="Bloem J."/>
            <person name="Labutti K."/>
            <person name="Salamov A."/>
            <person name="Andreopoulos B."/>
            <person name="Baker S."/>
            <person name="Barry K."/>
            <person name="Bills G."/>
            <person name="Bluhm B."/>
            <person name="Cannon C."/>
            <person name="Castanera R."/>
            <person name="Culley D."/>
            <person name="Daum C."/>
            <person name="Ezra D."/>
            <person name="Gonzalez J."/>
            <person name="Henrissat B."/>
            <person name="Kuo A."/>
            <person name="Liang C."/>
            <person name="Lipzen A."/>
            <person name="Lutzoni F."/>
            <person name="Magnuson J."/>
            <person name="Mondo S."/>
            <person name="Nolan M."/>
            <person name="Ohm R."/>
            <person name="Pangilinan J."/>
            <person name="Park H.-J."/>
            <person name="Ramirez L."/>
            <person name="Alfaro M."/>
            <person name="Sun H."/>
            <person name="Tritt A."/>
            <person name="Yoshinaga Y."/>
            <person name="Zwiers L.-H."/>
            <person name="Turgeon B."/>
            <person name="Goodwin S."/>
            <person name="Spatafora J."/>
            <person name="Crous P."/>
            <person name="Grigoriev I."/>
        </authorList>
    </citation>
    <scope>NUCLEOTIDE SEQUENCE</scope>
    <source>
        <strain evidence="1">CBS 115976</strain>
    </source>
</reference>
<accession>A0A6A6U7C1</accession>
<evidence type="ECO:0000313" key="2">
    <source>
        <dbReference type="Proteomes" id="UP000799302"/>
    </source>
</evidence>
<organism evidence="1 2">
    <name type="scientific">Microthyrium microscopicum</name>
    <dbReference type="NCBI Taxonomy" id="703497"/>
    <lineage>
        <taxon>Eukaryota</taxon>
        <taxon>Fungi</taxon>
        <taxon>Dikarya</taxon>
        <taxon>Ascomycota</taxon>
        <taxon>Pezizomycotina</taxon>
        <taxon>Dothideomycetes</taxon>
        <taxon>Dothideomycetes incertae sedis</taxon>
        <taxon>Microthyriales</taxon>
        <taxon>Microthyriaceae</taxon>
        <taxon>Microthyrium</taxon>
    </lineage>
</organism>
<name>A0A6A6U7C1_9PEZI</name>
<dbReference type="OrthoDB" id="3904217at2759"/>
<evidence type="ECO:0000313" key="1">
    <source>
        <dbReference type="EMBL" id="KAF2667546.1"/>
    </source>
</evidence>
<sequence>MVSFDVILHCLCGYWAPLNITAVNSDGSDASIWPGHYPSGMVQYTPDGYYSVIAAPNDTDSTLRPKGLVQGVPPIGDDANWATVGKYSMAKAGTYSLSNITAGHGHGGRDGLTFEMSAPTLTATNPQDVGSSNHLTFTFSDNCKSVVLVEGRGTVPWKLYYDKLPKVKIFADEE</sequence>